<dbReference type="RefSeq" id="WP_044429143.1">
    <property type="nucleotide sequence ID" value="NZ_BJYZ01000013.1"/>
</dbReference>
<protein>
    <submittedName>
        <fullName evidence="1">Uncharacterized protein</fullName>
    </submittedName>
</protein>
<name>A0A512DR47_9PROT</name>
<dbReference type="EMBL" id="BJYZ01000013">
    <property type="protein sequence ID" value="GEO38906.1"/>
    <property type="molecule type" value="Genomic_DNA"/>
</dbReference>
<dbReference type="OrthoDB" id="7359322at2"/>
<gene>
    <name evidence="1" type="ORF">SAE02_30540</name>
</gene>
<dbReference type="AlphaFoldDB" id="A0A512DR47"/>
<evidence type="ECO:0000313" key="1">
    <source>
        <dbReference type="EMBL" id="GEO38906.1"/>
    </source>
</evidence>
<comment type="caution">
    <text evidence="1">The sequence shown here is derived from an EMBL/GenBank/DDBJ whole genome shotgun (WGS) entry which is preliminary data.</text>
</comment>
<sequence>MAETIDLSSFRQAREAVPLARATNSFLALATQTNNAGLDTKLLLQAMTIALAKLVVEATEHEEAEQVARQIGDSLPALVEHLLKTDPPH</sequence>
<dbReference type="Proteomes" id="UP000321523">
    <property type="component" value="Unassembled WGS sequence"/>
</dbReference>
<organism evidence="1 2">
    <name type="scientific">Skermanella aerolata</name>
    <dbReference type="NCBI Taxonomy" id="393310"/>
    <lineage>
        <taxon>Bacteria</taxon>
        <taxon>Pseudomonadati</taxon>
        <taxon>Pseudomonadota</taxon>
        <taxon>Alphaproteobacteria</taxon>
        <taxon>Rhodospirillales</taxon>
        <taxon>Azospirillaceae</taxon>
        <taxon>Skermanella</taxon>
    </lineage>
</organism>
<proteinExistence type="predicted"/>
<keyword evidence="2" id="KW-1185">Reference proteome</keyword>
<reference evidence="1 2" key="1">
    <citation type="submission" date="2019-07" db="EMBL/GenBank/DDBJ databases">
        <title>Whole genome shotgun sequence of Skermanella aerolata NBRC 106429.</title>
        <authorList>
            <person name="Hosoyama A."/>
            <person name="Uohara A."/>
            <person name="Ohji S."/>
            <person name="Ichikawa N."/>
        </authorList>
    </citation>
    <scope>NUCLEOTIDE SEQUENCE [LARGE SCALE GENOMIC DNA]</scope>
    <source>
        <strain evidence="1 2">NBRC 106429</strain>
    </source>
</reference>
<evidence type="ECO:0000313" key="2">
    <source>
        <dbReference type="Proteomes" id="UP000321523"/>
    </source>
</evidence>
<accession>A0A512DR47</accession>